<evidence type="ECO:0000259" key="2">
    <source>
        <dbReference type="Pfam" id="PF07510"/>
    </source>
</evidence>
<evidence type="ECO:0000259" key="1">
    <source>
        <dbReference type="Pfam" id="PF03235"/>
    </source>
</evidence>
<dbReference type="Proteomes" id="UP000514715">
    <property type="component" value="Chromosome"/>
</dbReference>
<dbReference type="PANTHER" id="PTHR35149">
    <property type="entry name" value="SLL5132 PROTEIN"/>
    <property type="match status" value="1"/>
</dbReference>
<dbReference type="Pfam" id="PF07510">
    <property type="entry name" value="GmrSD_C"/>
    <property type="match status" value="1"/>
</dbReference>
<dbReference type="AlphaFoldDB" id="A0A0A1AB61"/>
<accession>A0A0A1AB61</accession>
<reference evidence="6 7" key="2">
    <citation type="submission" date="2018-11" db="EMBL/GenBank/DDBJ databases">
        <title>Enterobacteriaceae from Patient.</title>
        <authorList>
            <person name="Shen C."/>
            <person name="Yang Y."/>
            <person name="Tian G."/>
        </authorList>
    </citation>
    <scope>NUCLEOTIDE SEQUENCE [LARGE SCALE GENOMIC DNA]</scope>
    <source>
        <strain evidence="6 7">GBGD28</strain>
    </source>
</reference>
<reference evidence="4 8" key="4">
    <citation type="submission" date="2020-02" db="EMBL/GenBank/DDBJ databases">
        <title>WGS of Carbapenem-Resistant Enterobacteriaceae.</title>
        <authorList>
            <person name="Tokajian S."/>
            <person name="El Chaar M."/>
            <person name="El Khoury M."/>
        </authorList>
    </citation>
    <scope>NUCLEOTIDE SEQUENCE [LARGE SCALE GENOMIC DNA]</scope>
    <source>
        <strain evidence="4 8">ECM_75</strain>
    </source>
</reference>
<dbReference type="InterPro" id="IPR004919">
    <property type="entry name" value="GmrSD_N"/>
</dbReference>
<name>A0A0A1AB61_ECOLX</name>
<dbReference type="RefSeq" id="WP_022645822.1">
    <property type="nucleotide sequence ID" value="NZ_AP022098.1"/>
</dbReference>
<feature type="domain" description="GmrSD restriction endonucleases C-terminal" evidence="2">
    <location>
        <begin position="428"/>
        <end position="592"/>
    </location>
</feature>
<dbReference type="Proteomes" id="UP000472856">
    <property type="component" value="Unassembled WGS sequence"/>
</dbReference>
<feature type="domain" description="GmrSD restriction endonucleases N-terminal" evidence="1">
    <location>
        <begin position="15"/>
        <end position="231"/>
    </location>
</feature>
<evidence type="ECO:0000313" key="6">
    <source>
        <dbReference type="EMBL" id="RRD75062.1"/>
    </source>
</evidence>
<reference evidence="5 9" key="5">
    <citation type="submission" date="2020-06" db="EMBL/GenBank/DDBJ databases">
        <title>REHAB project genomes.</title>
        <authorList>
            <person name="Shaw L.P."/>
        </authorList>
    </citation>
    <scope>NUCLEOTIDE SEQUENCE [LARGE SCALE GENOMIC DNA]</scope>
    <source>
        <strain evidence="5 9">RHB07-C04</strain>
    </source>
</reference>
<dbReference type="Pfam" id="PF03235">
    <property type="entry name" value="GmrSD_N"/>
    <property type="match status" value="1"/>
</dbReference>
<dbReference type="EMBL" id="RQTU01000011">
    <property type="protein sequence ID" value="RRD75062.1"/>
    <property type="molecule type" value="Genomic_DNA"/>
</dbReference>
<dbReference type="EMBL" id="DABGZR010000003">
    <property type="protein sequence ID" value="HAJ0994775.1"/>
    <property type="molecule type" value="Genomic_DNA"/>
</dbReference>
<evidence type="ECO:0000313" key="8">
    <source>
        <dbReference type="Proteomes" id="UP000472856"/>
    </source>
</evidence>
<dbReference type="InterPro" id="IPR011089">
    <property type="entry name" value="GmrSD_C"/>
</dbReference>
<evidence type="ECO:0000313" key="9">
    <source>
        <dbReference type="Proteomes" id="UP000514715"/>
    </source>
</evidence>
<proteinExistence type="predicted"/>
<reference evidence="3" key="1">
    <citation type="journal article" date="2018" name="Genome Biol.">
        <title>SKESA: strategic k-mer extension for scrupulous assemblies.</title>
        <authorList>
            <person name="Souvorov A."/>
            <person name="Agarwala R."/>
            <person name="Lipman D.J."/>
        </authorList>
    </citation>
    <scope>NUCLEOTIDE SEQUENCE [LARGE SCALE GENOMIC DNA]</scope>
    <source>
        <strain evidence="3">EC00605</strain>
    </source>
</reference>
<organism evidence="4 8">
    <name type="scientific">Escherichia coli</name>
    <dbReference type="NCBI Taxonomy" id="562"/>
    <lineage>
        <taxon>Bacteria</taxon>
        <taxon>Pseudomonadati</taxon>
        <taxon>Pseudomonadota</taxon>
        <taxon>Gammaproteobacteria</taxon>
        <taxon>Enterobacterales</taxon>
        <taxon>Enterobacteriaceae</taxon>
        <taxon>Escherichia</taxon>
    </lineage>
</organism>
<protein>
    <submittedName>
        <fullName evidence="4">DUF262 domain-containing protein</fullName>
    </submittedName>
</protein>
<evidence type="ECO:0000313" key="5">
    <source>
        <dbReference type="EMBL" id="QMP43545.1"/>
    </source>
</evidence>
<evidence type="ECO:0000313" key="4">
    <source>
        <dbReference type="EMBL" id="NGE89120.1"/>
    </source>
</evidence>
<reference evidence="3" key="3">
    <citation type="submission" date="2019-09" db="EMBL/GenBank/DDBJ databases">
        <authorList>
            <consortium name="NCBI Pathogen Detection Project"/>
        </authorList>
    </citation>
    <scope>NUCLEOTIDE SEQUENCE</scope>
    <source>
        <strain evidence="3">EC00605</strain>
    </source>
</reference>
<dbReference type="EMBL" id="JAAJRI010000008">
    <property type="protein sequence ID" value="NGE89120.1"/>
    <property type="molecule type" value="Genomic_DNA"/>
</dbReference>
<dbReference type="Proteomes" id="UP000271008">
    <property type="component" value="Unassembled WGS sequence"/>
</dbReference>
<evidence type="ECO:0000313" key="7">
    <source>
        <dbReference type="Proteomes" id="UP000271008"/>
    </source>
</evidence>
<gene>
    <name evidence="6" type="ORF">EIA08_13495</name>
    <name evidence="4" type="ORF">G5603_13080</name>
    <name evidence="3" type="ORF">HL601_04020</name>
    <name evidence="5" type="ORF">HVW04_01120</name>
</gene>
<evidence type="ECO:0000313" key="3">
    <source>
        <dbReference type="EMBL" id="HAJ0994775.1"/>
    </source>
</evidence>
<sequence length="623" mass="72946">MKIEADVKNISKLSDYYFLVPDYQREYVWKVDDQVEQFIMDLDNEYQPEQKDQNGYFLGSVIIVKNGEKHDVIDGQQRLTTIVITMCALRDLLKDRLDILDKKGLEYLKTIEEWLSSYDINSEENLIRLDLQYEESRGFISRLIEGQTNTFAETASVKKMADAYDHIRDYLKYQLQDSLNGLISFARFFLTKVELVVIESENLSSALKIFETINQRGASLNAMDLVKNLIFSQIKEEQFSAIKTTWKSITNNLESCGESDNPLRFLRYFLMARYHHGILREDDIYKWIISAEGELSLQYKTRPMVLVEELEKLSERYANLVNATNEAAYWRENIRFPNVSNIGYINKYRSRQHLVLLMALDISCSDDVMDFLGAQLESFLFFTNTMAIQSKTYEQRFTQWAVKLRDVKTKAEVANVVSATLIPFVVERLDEFKERFSIINDYNFTPQYRQRYVLGRLENHIRHLCGFPEKSQQAIQQMQIEHILPQTVRNAPENGEFSDANRTSYLYKIGNVTLLEGTINQSVNNCNDLSEDWFLKKQTEYLNSEIIMTRLLHSQYSIGDNTALNRFKLKYGYEYQDWSAENITSRQRLLMDLAIDCWRFNDQRIDAYIVNNLGTGPGNEFTL</sequence>
<dbReference type="EMBL" id="CP057975">
    <property type="protein sequence ID" value="QMP43545.1"/>
    <property type="molecule type" value="Genomic_DNA"/>
</dbReference>
<dbReference type="PANTHER" id="PTHR35149:SF2">
    <property type="entry name" value="DUF262 DOMAIN-CONTAINING PROTEIN"/>
    <property type="match status" value="1"/>
</dbReference>